<sequence length="109" mass="12510">MEEDVTEEGRRRRGGTVEVEDKKRWWKKGGRENAAEEEVVEEDEEEERKSANARAGDYECGQQQMDTVRDARDGKYEVGVIFSDSLERPASSAVILKFELMYAPMMEDG</sequence>
<feature type="compositionally biased region" description="Basic and acidic residues" evidence="1">
    <location>
        <begin position="19"/>
        <end position="34"/>
    </location>
</feature>
<dbReference type="AlphaFoldDB" id="A0A426YDR2"/>
<proteinExistence type="predicted"/>
<dbReference type="EMBL" id="AMZH03013109">
    <property type="protein sequence ID" value="RRT49807.1"/>
    <property type="molecule type" value="Genomic_DNA"/>
</dbReference>
<feature type="region of interest" description="Disordered" evidence="1">
    <location>
        <begin position="1"/>
        <end position="58"/>
    </location>
</feature>
<dbReference type="Proteomes" id="UP000287651">
    <property type="component" value="Unassembled WGS sequence"/>
</dbReference>
<accession>A0A426YDR2</accession>
<feature type="compositionally biased region" description="Acidic residues" evidence="1">
    <location>
        <begin position="35"/>
        <end position="46"/>
    </location>
</feature>
<organism evidence="2 3">
    <name type="scientific">Ensete ventricosum</name>
    <name type="common">Abyssinian banana</name>
    <name type="synonym">Musa ensete</name>
    <dbReference type="NCBI Taxonomy" id="4639"/>
    <lineage>
        <taxon>Eukaryota</taxon>
        <taxon>Viridiplantae</taxon>
        <taxon>Streptophyta</taxon>
        <taxon>Embryophyta</taxon>
        <taxon>Tracheophyta</taxon>
        <taxon>Spermatophyta</taxon>
        <taxon>Magnoliopsida</taxon>
        <taxon>Liliopsida</taxon>
        <taxon>Zingiberales</taxon>
        <taxon>Musaceae</taxon>
        <taxon>Ensete</taxon>
    </lineage>
</organism>
<comment type="caution">
    <text evidence="2">The sequence shown here is derived from an EMBL/GenBank/DDBJ whole genome shotgun (WGS) entry which is preliminary data.</text>
</comment>
<evidence type="ECO:0000313" key="3">
    <source>
        <dbReference type="Proteomes" id="UP000287651"/>
    </source>
</evidence>
<evidence type="ECO:0000313" key="2">
    <source>
        <dbReference type="EMBL" id="RRT49807.1"/>
    </source>
</evidence>
<protein>
    <submittedName>
        <fullName evidence="2">Uncharacterized protein</fullName>
    </submittedName>
</protein>
<evidence type="ECO:0000256" key="1">
    <source>
        <dbReference type="SAM" id="MobiDB-lite"/>
    </source>
</evidence>
<gene>
    <name evidence="2" type="ORF">B296_00019081</name>
</gene>
<reference evidence="2 3" key="1">
    <citation type="journal article" date="2014" name="Agronomy (Basel)">
        <title>A Draft Genome Sequence for Ensete ventricosum, the Drought-Tolerant Tree Against Hunger.</title>
        <authorList>
            <person name="Harrison J."/>
            <person name="Moore K.A."/>
            <person name="Paszkiewicz K."/>
            <person name="Jones T."/>
            <person name="Grant M."/>
            <person name="Ambacheew D."/>
            <person name="Muzemil S."/>
            <person name="Studholme D.J."/>
        </authorList>
    </citation>
    <scope>NUCLEOTIDE SEQUENCE [LARGE SCALE GENOMIC DNA]</scope>
</reference>
<name>A0A426YDR2_ENSVE</name>